<feature type="chain" id="PRO_5033594295" description="RRM domain-containing protein" evidence="3">
    <location>
        <begin position="33"/>
        <end position="155"/>
    </location>
</feature>
<keyword evidence="8" id="KW-1185">Reference proteome</keyword>
<keyword evidence="1 2" id="KW-0694">RNA-binding</keyword>
<dbReference type="PANTHER" id="PTHR48037:SF1">
    <property type="entry name" value="RRM DOMAIN-CONTAINING PROTEIN"/>
    <property type="match status" value="1"/>
</dbReference>
<dbReference type="SMART" id="SM00360">
    <property type="entry name" value="RRM"/>
    <property type="match status" value="1"/>
</dbReference>
<evidence type="ECO:0000313" key="8">
    <source>
        <dbReference type="Proteomes" id="UP000553632"/>
    </source>
</evidence>
<evidence type="ECO:0000259" key="4">
    <source>
        <dbReference type="PROSITE" id="PS50102"/>
    </source>
</evidence>
<organism evidence="6 7">
    <name type="scientific">Perkinsus olseni</name>
    <name type="common">Perkinsus atlanticus</name>
    <dbReference type="NCBI Taxonomy" id="32597"/>
    <lineage>
        <taxon>Eukaryota</taxon>
        <taxon>Sar</taxon>
        <taxon>Alveolata</taxon>
        <taxon>Perkinsozoa</taxon>
        <taxon>Perkinsea</taxon>
        <taxon>Perkinsida</taxon>
        <taxon>Perkinsidae</taxon>
        <taxon>Perkinsus</taxon>
    </lineage>
</organism>
<name>A0A7J6NWF1_PEROL</name>
<evidence type="ECO:0000256" key="1">
    <source>
        <dbReference type="ARBA" id="ARBA00022884"/>
    </source>
</evidence>
<protein>
    <recommendedName>
        <fullName evidence="4">RRM domain-containing protein</fullName>
    </recommendedName>
</protein>
<dbReference type="Proteomes" id="UP000553632">
    <property type="component" value="Unassembled WGS sequence"/>
</dbReference>
<dbReference type="Gene3D" id="3.30.70.330">
    <property type="match status" value="1"/>
</dbReference>
<dbReference type="EMBL" id="JABANP010000161">
    <property type="protein sequence ID" value="KAF4688128.1"/>
    <property type="molecule type" value="Genomic_DNA"/>
</dbReference>
<feature type="domain" description="RRM" evidence="4">
    <location>
        <begin position="44"/>
        <end position="122"/>
    </location>
</feature>
<dbReference type="EMBL" id="JABANO010040048">
    <property type="protein sequence ID" value="KAF4687719.1"/>
    <property type="molecule type" value="Genomic_DNA"/>
</dbReference>
<evidence type="ECO:0000313" key="6">
    <source>
        <dbReference type="EMBL" id="KAF4688128.1"/>
    </source>
</evidence>
<dbReference type="PANTHER" id="PTHR48037">
    <property type="entry name" value="ATPASE E1"/>
    <property type="match status" value="1"/>
</dbReference>
<dbReference type="InterPro" id="IPR034168">
    <property type="entry name" value="PPIE_RRM"/>
</dbReference>
<gene>
    <name evidence="6" type="ORF">FOZ60_003135</name>
    <name evidence="5" type="ORF">FOZ63_028620</name>
</gene>
<dbReference type="SUPFAM" id="SSF54928">
    <property type="entry name" value="RNA-binding domain, RBD"/>
    <property type="match status" value="1"/>
</dbReference>
<feature type="signal peptide" evidence="3">
    <location>
        <begin position="1"/>
        <end position="32"/>
    </location>
</feature>
<evidence type="ECO:0000256" key="3">
    <source>
        <dbReference type="SAM" id="SignalP"/>
    </source>
</evidence>
<sequence>MFHANCMKILSILFCCCCCCCLLLLDMALASAAPGGSSVDQMARTVYVGGLEEQVDKSVVMAAFQTFGEIKKVELPVERGTNKHRGFAFVEFYEEGDAKDAVDNMNESELYGRTLRVNMARQPGASGPDPYKPIWADEFLYRQKLVERSNAETSH</sequence>
<dbReference type="InterPro" id="IPR035979">
    <property type="entry name" value="RBD_domain_sf"/>
</dbReference>
<evidence type="ECO:0000313" key="7">
    <source>
        <dbReference type="Proteomes" id="UP000541610"/>
    </source>
</evidence>
<dbReference type="Pfam" id="PF00076">
    <property type="entry name" value="RRM_1"/>
    <property type="match status" value="1"/>
</dbReference>
<keyword evidence="3" id="KW-0732">Signal</keyword>
<dbReference type="Proteomes" id="UP000541610">
    <property type="component" value="Unassembled WGS sequence"/>
</dbReference>
<reference evidence="7 8" key="1">
    <citation type="submission" date="2020-04" db="EMBL/GenBank/DDBJ databases">
        <title>Perkinsus olseni comparative genomics.</title>
        <authorList>
            <person name="Bogema D.R."/>
        </authorList>
    </citation>
    <scope>NUCLEOTIDE SEQUENCE [LARGE SCALE GENOMIC DNA]</scope>
    <source>
        <strain evidence="6">00978-12</strain>
        <strain evidence="5 8">ATCC PRA-207</strain>
    </source>
</reference>
<dbReference type="InterPro" id="IPR000504">
    <property type="entry name" value="RRM_dom"/>
</dbReference>
<dbReference type="PROSITE" id="PS50102">
    <property type="entry name" value="RRM"/>
    <property type="match status" value="1"/>
</dbReference>
<dbReference type="CDD" id="cd12347">
    <property type="entry name" value="RRM_PPIE"/>
    <property type="match status" value="1"/>
</dbReference>
<dbReference type="GO" id="GO:0003723">
    <property type="term" value="F:RNA binding"/>
    <property type="evidence" value="ECO:0007669"/>
    <property type="project" value="UniProtKB-UniRule"/>
</dbReference>
<dbReference type="OrthoDB" id="193499at2759"/>
<accession>A0A7J6NWF1</accession>
<evidence type="ECO:0000313" key="5">
    <source>
        <dbReference type="EMBL" id="KAF4687719.1"/>
    </source>
</evidence>
<dbReference type="AlphaFoldDB" id="A0A7J6NWF1"/>
<evidence type="ECO:0000256" key="2">
    <source>
        <dbReference type="PROSITE-ProRule" id="PRU00176"/>
    </source>
</evidence>
<proteinExistence type="predicted"/>
<comment type="caution">
    <text evidence="6">The sequence shown here is derived from an EMBL/GenBank/DDBJ whole genome shotgun (WGS) entry which is preliminary data.</text>
</comment>
<dbReference type="InterPro" id="IPR012677">
    <property type="entry name" value="Nucleotide-bd_a/b_plait_sf"/>
</dbReference>